<dbReference type="InterPro" id="IPR051701">
    <property type="entry name" value="Mito_OM_Translocase_MSP1"/>
</dbReference>
<keyword evidence="2" id="KW-0067">ATP-binding</keyword>
<dbReference type="Proteomes" id="UP000694930">
    <property type="component" value="Chromosome 6"/>
</dbReference>
<name>A0ABM1GXJ6_SOLPN</name>
<evidence type="ECO:0000256" key="3">
    <source>
        <dbReference type="SAM" id="MobiDB-lite"/>
    </source>
</evidence>
<feature type="region of interest" description="Disordered" evidence="3">
    <location>
        <begin position="1"/>
        <end position="48"/>
    </location>
</feature>
<evidence type="ECO:0000313" key="5">
    <source>
        <dbReference type="RefSeq" id="XP_015077374.1"/>
    </source>
</evidence>
<evidence type="ECO:0000256" key="1">
    <source>
        <dbReference type="ARBA" id="ARBA00022741"/>
    </source>
</evidence>
<reference evidence="5" key="2">
    <citation type="submission" date="2025-08" db="UniProtKB">
        <authorList>
            <consortium name="RefSeq"/>
        </authorList>
    </citation>
    <scope>IDENTIFICATION</scope>
</reference>
<feature type="compositionally biased region" description="Basic residues" evidence="3">
    <location>
        <begin position="12"/>
        <end position="22"/>
    </location>
</feature>
<reference evidence="4" key="1">
    <citation type="journal article" date="2014" name="Nat. Genet.">
        <title>The genome of the stress-tolerant wild tomato species Solanum pennellii.</title>
        <authorList>
            <person name="Bolger A."/>
            <person name="Scossa F."/>
            <person name="Bolger M.E."/>
            <person name="Lanz C."/>
            <person name="Maumus F."/>
            <person name="Tohge T."/>
            <person name="Quesneville H."/>
            <person name="Alseekh S."/>
            <person name="Sorensen I."/>
            <person name="Lichtenstein G."/>
            <person name="Fich E.A."/>
            <person name="Conte M."/>
            <person name="Keller H."/>
            <person name="Schneeberger K."/>
            <person name="Schwacke R."/>
            <person name="Ofner I."/>
            <person name="Vrebalov J."/>
            <person name="Xu Y."/>
            <person name="Osorio S."/>
            <person name="Aflitos S.A."/>
            <person name="Schijlen E."/>
            <person name="Jimenez-Gomez J.M."/>
            <person name="Ryngajllo M."/>
            <person name="Kimura S."/>
            <person name="Kumar R."/>
            <person name="Koenig D."/>
            <person name="Headland L.R."/>
            <person name="Maloof J.N."/>
            <person name="Sinha N."/>
            <person name="van Ham R.C."/>
            <person name="Lankhorst R.K."/>
            <person name="Mao L."/>
            <person name="Vogel A."/>
            <person name="Arsova B."/>
            <person name="Panstruga R."/>
            <person name="Fei Z."/>
            <person name="Rose J.K."/>
            <person name="Zamir D."/>
            <person name="Carrari F."/>
            <person name="Giovannoni J.J."/>
            <person name="Weigel D."/>
            <person name="Usadel B."/>
            <person name="Fernie A.R."/>
        </authorList>
    </citation>
    <scope>NUCLEOTIDE SEQUENCE [LARGE SCALE GENOMIC DNA]</scope>
    <source>
        <strain evidence="4">cv. LA0716</strain>
    </source>
</reference>
<keyword evidence="1" id="KW-0547">Nucleotide-binding</keyword>
<dbReference type="GeneID" id="107021263"/>
<sequence length="257" mass="28736">MVSQRKSSASRPPKRKKRKKKSSSSDDKPPSRCPKANDNDVDSPGKSVPIWEKLKEQYSIDRSKLCGNSSANDKILAAGKVDGVAARKGVRSVAEGTEMKKPWCKLISEFPQDPIWRKIYQEFLHIQDSNTNSRSLVKTETIPSTAMLNTTVEIFLQRFMTGAGKKLSEHAMICVINREESVMSELCLHAPAVDYPDKLLANTLFEVVFNESRNSPFILFVKDADKVMAGNAELYSTFKTRLEKLPNNVIIIGLQSA</sequence>
<keyword evidence="4" id="KW-1185">Reference proteome</keyword>
<gene>
    <name evidence="5" type="primary">LOC107021263</name>
</gene>
<accession>A0ABM1GXJ6</accession>
<evidence type="ECO:0000256" key="2">
    <source>
        <dbReference type="ARBA" id="ARBA00022840"/>
    </source>
</evidence>
<dbReference type="PANTHER" id="PTHR45644:SF39">
    <property type="entry name" value="AAA-TYPE ATPASE FAMILY PROTEIN-RELATED"/>
    <property type="match status" value="1"/>
</dbReference>
<organism evidence="4 5">
    <name type="scientific">Solanum pennellii</name>
    <name type="common">Tomato</name>
    <name type="synonym">Lycopersicon pennellii</name>
    <dbReference type="NCBI Taxonomy" id="28526"/>
    <lineage>
        <taxon>Eukaryota</taxon>
        <taxon>Viridiplantae</taxon>
        <taxon>Streptophyta</taxon>
        <taxon>Embryophyta</taxon>
        <taxon>Tracheophyta</taxon>
        <taxon>Spermatophyta</taxon>
        <taxon>Magnoliopsida</taxon>
        <taxon>eudicotyledons</taxon>
        <taxon>Gunneridae</taxon>
        <taxon>Pentapetalae</taxon>
        <taxon>asterids</taxon>
        <taxon>lamiids</taxon>
        <taxon>Solanales</taxon>
        <taxon>Solanaceae</taxon>
        <taxon>Solanoideae</taxon>
        <taxon>Solaneae</taxon>
        <taxon>Solanum</taxon>
        <taxon>Solanum subgen. Lycopersicon</taxon>
    </lineage>
</organism>
<dbReference type="PANTHER" id="PTHR45644">
    <property type="entry name" value="AAA ATPASE, PUTATIVE (AFU_ORTHOLOGUE AFUA_2G12920)-RELATED-RELATED"/>
    <property type="match status" value="1"/>
</dbReference>
<protein>
    <submittedName>
        <fullName evidence="5">Uncharacterized protein LOC107021263</fullName>
    </submittedName>
</protein>
<feature type="compositionally biased region" description="Basic and acidic residues" evidence="3">
    <location>
        <begin position="23"/>
        <end position="38"/>
    </location>
</feature>
<proteinExistence type="predicted"/>
<dbReference type="RefSeq" id="XP_015077374.1">
    <property type="nucleotide sequence ID" value="XM_015221888.2"/>
</dbReference>
<evidence type="ECO:0000313" key="4">
    <source>
        <dbReference type="Proteomes" id="UP000694930"/>
    </source>
</evidence>
<feature type="compositionally biased region" description="Low complexity" evidence="3">
    <location>
        <begin position="1"/>
        <end position="11"/>
    </location>
</feature>